<keyword evidence="6" id="KW-0653">Protein transport</keyword>
<reference evidence="9 10" key="1">
    <citation type="submission" date="2014-11" db="EMBL/GenBank/DDBJ databases">
        <authorList>
            <person name="Zhu J."/>
            <person name="Qi W."/>
            <person name="Song R."/>
        </authorList>
    </citation>
    <scope>NUCLEOTIDE SEQUENCE [LARGE SCALE GENOMIC DNA]</scope>
</reference>
<dbReference type="GO" id="GO:0035859">
    <property type="term" value="C:Seh1-associated complex"/>
    <property type="evidence" value="ECO:0007669"/>
    <property type="project" value="TreeGrafter"/>
</dbReference>
<evidence type="ECO:0008006" key="11">
    <source>
        <dbReference type="Google" id="ProtNLM"/>
    </source>
</evidence>
<keyword evidence="10" id="KW-1185">Reference proteome</keyword>
<dbReference type="PANTHER" id="PTHR11024:SF3">
    <property type="entry name" value="NUCLEOPORIN SEH1"/>
    <property type="match status" value="1"/>
</dbReference>
<dbReference type="PROSITE" id="PS50082">
    <property type="entry name" value="WD_REPEATS_2"/>
    <property type="match status" value="1"/>
</dbReference>
<evidence type="ECO:0000256" key="5">
    <source>
        <dbReference type="ARBA" id="ARBA00022737"/>
    </source>
</evidence>
<dbReference type="InterPro" id="IPR036322">
    <property type="entry name" value="WD40_repeat_dom_sf"/>
</dbReference>
<dbReference type="InParanoid" id="A0A0G4EHC6"/>
<evidence type="ECO:0000256" key="8">
    <source>
        <dbReference type="PROSITE-ProRule" id="PRU00221"/>
    </source>
</evidence>
<evidence type="ECO:0000256" key="4">
    <source>
        <dbReference type="ARBA" id="ARBA00022574"/>
    </source>
</evidence>
<gene>
    <name evidence="9" type="ORF">Vbra_7420</name>
</gene>
<dbReference type="VEuPathDB" id="CryptoDB:Vbra_7420"/>
<evidence type="ECO:0000313" key="9">
    <source>
        <dbReference type="EMBL" id="CEL95574.1"/>
    </source>
</evidence>
<evidence type="ECO:0000256" key="1">
    <source>
        <dbReference type="ARBA" id="ARBA00004259"/>
    </source>
</evidence>
<comment type="similarity">
    <text evidence="2">Belongs to the WD repeat SEC13 family.</text>
</comment>
<dbReference type="Pfam" id="PF00400">
    <property type="entry name" value="WD40"/>
    <property type="match status" value="3"/>
</dbReference>
<dbReference type="OrthoDB" id="364224at2759"/>
<dbReference type="EMBL" id="CDMY01000231">
    <property type="protein sequence ID" value="CEL95574.1"/>
    <property type="molecule type" value="Genomic_DNA"/>
</dbReference>
<keyword evidence="5" id="KW-0677">Repeat</keyword>
<dbReference type="PhylomeDB" id="A0A0G4EHC6"/>
<accession>A0A0G4EHC6</accession>
<organism evidence="9 10">
    <name type="scientific">Vitrella brassicaformis (strain CCMP3155)</name>
    <dbReference type="NCBI Taxonomy" id="1169540"/>
    <lineage>
        <taxon>Eukaryota</taxon>
        <taxon>Sar</taxon>
        <taxon>Alveolata</taxon>
        <taxon>Colpodellida</taxon>
        <taxon>Vitrellaceae</taxon>
        <taxon>Vitrella</taxon>
    </lineage>
</organism>
<proteinExistence type="inferred from homology"/>
<evidence type="ECO:0000256" key="3">
    <source>
        <dbReference type="ARBA" id="ARBA00022448"/>
    </source>
</evidence>
<dbReference type="SMART" id="SM00320">
    <property type="entry name" value="WD40"/>
    <property type="match status" value="6"/>
</dbReference>
<dbReference type="GO" id="GO:0034198">
    <property type="term" value="P:cellular response to amino acid starvation"/>
    <property type="evidence" value="ECO:0007669"/>
    <property type="project" value="TreeGrafter"/>
</dbReference>
<dbReference type="InterPro" id="IPR015943">
    <property type="entry name" value="WD40/YVTN_repeat-like_dom_sf"/>
</dbReference>
<evidence type="ECO:0000256" key="6">
    <source>
        <dbReference type="ARBA" id="ARBA00022927"/>
    </source>
</evidence>
<sequence>MRLDKSITVRLATSADYIHDITYNYYGDRLAVCSSSQKVIVFDYDQRSGEWNESANIESAHDAPIWRVDWAHPEFGQVLATCSEDRTVCIWSERYRPKGHAENVGAPADLTNIWKRRAKLSDAQMPVRDIQFSPKKHGLRLATCSADGSVRIYEAQDLLSLGAWPMEDCFTSHKRSNCPRGCTALAWNFDSEDQILAVVGNDGILDVWGKSGRGWSRLAEQKASSAPLKDVAWAPSLCRPYDLLATCGDEPLVHIWQWKQQPQQDTSANAPVKSGVAGASDKWLLQILQKIEISPGPIWRVCFNVTGTVLTAAADDGTVISWRCGDQEPPEWVPITTLIPGDDEKEPRPSFMSDRLLNGTGGGGGAAAAAAVSGGGAHGADAMVDH</sequence>
<dbReference type="GO" id="GO:0005198">
    <property type="term" value="F:structural molecule activity"/>
    <property type="evidence" value="ECO:0007669"/>
    <property type="project" value="InterPro"/>
</dbReference>
<dbReference type="GO" id="GO:1904263">
    <property type="term" value="P:positive regulation of TORC1 signaling"/>
    <property type="evidence" value="ECO:0007669"/>
    <property type="project" value="TreeGrafter"/>
</dbReference>
<dbReference type="InterPro" id="IPR001680">
    <property type="entry name" value="WD40_rpt"/>
</dbReference>
<dbReference type="GO" id="GO:0015031">
    <property type="term" value="P:protein transport"/>
    <property type="evidence" value="ECO:0007669"/>
    <property type="project" value="UniProtKB-KW"/>
</dbReference>
<keyword evidence="4 8" id="KW-0853">WD repeat</keyword>
<dbReference type="PANTHER" id="PTHR11024">
    <property type="entry name" value="NUCLEAR PORE COMPLEX PROTEIN SEC13 / SEH1 FAMILY MEMBER"/>
    <property type="match status" value="1"/>
</dbReference>
<keyword evidence="3" id="KW-0813">Transport</keyword>
<keyword evidence="7" id="KW-0539">Nucleus</keyword>
<evidence type="ECO:0000313" key="10">
    <source>
        <dbReference type="Proteomes" id="UP000041254"/>
    </source>
</evidence>
<evidence type="ECO:0000256" key="7">
    <source>
        <dbReference type="ARBA" id="ARBA00023242"/>
    </source>
</evidence>
<dbReference type="STRING" id="1169540.A0A0G4EHC6"/>
<dbReference type="Proteomes" id="UP000041254">
    <property type="component" value="Unassembled WGS sequence"/>
</dbReference>
<evidence type="ECO:0000256" key="2">
    <source>
        <dbReference type="ARBA" id="ARBA00010102"/>
    </source>
</evidence>
<dbReference type="Gene3D" id="2.130.10.10">
    <property type="entry name" value="YVTN repeat-like/Quinoprotein amine dehydrogenase"/>
    <property type="match status" value="1"/>
</dbReference>
<feature type="repeat" description="WD" evidence="8">
    <location>
        <begin position="58"/>
        <end position="92"/>
    </location>
</feature>
<dbReference type="GO" id="GO:0031080">
    <property type="term" value="C:nuclear pore outer ring"/>
    <property type="evidence" value="ECO:0007669"/>
    <property type="project" value="TreeGrafter"/>
</dbReference>
<dbReference type="AlphaFoldDB" id="A0A0G4EHC6"/>
<dbReference type="InterPro" id="IPR037363">
    <property type="entry name" value="Sec13/Seh1_fam"/>
</dbReference>
<name>A0A0G4EHC6_VITBC</name>
<dbReference type="OMA" id="EWECTAR"/>
<comment type="subcellular location">
    <subcellularLocation>
        <location evidence="1">Nucleus envelope</location>
    </subcellularLocation>
</comment>
<dbReference type="SUPFAM" id="SSF50978">
    <property type="entry name" value="WD40 repeat-like"/>
    <property type="match status" value="1"/>
</dbReference>
<protein>
    <recommendedName>
        <fullName evidence="11">Anaphase-promoting complex subunit 4 WD40 domain-containing protein</fullName>
    </recommendedName>
</protein>